<dbReference type="Pfam" id="PF02540">
    <property type="entry name" value="NAD_synthase"/>
    <property type="match status" value="1"/>
</dbReference>
<dbReference type="RefSeq" id="WP_204696453.1">
    <property type="nucleotide sequence ID" value="NZ_JAFBEC010000003.1"/>
</dbReference>
<dbReference type="InterPro" id="IPR005232">
    <property type="entry name" value="LarE"/>
</dbReference>
<protein>
    <recommendedName>
        <fullName evidence="1">NAD/GMP synthase domain-containing protein</fullName>
    </recommendedName>
</protein>
<sequence>MHSDEKLLQLEEILQEMGTVVVAFSGGVDSSFLLAVALKTLGPKHVLAVTANSETLPERELQDAIRIASELGAPHHIIETSELAVEGFEDNLSNRCYLCRDNLFHNLKPILEDQGFENIVFGLIADDMGEHRPGVIAAREHGVRGPLQEANLFKEEIRSFAREMGISAWNKPSYACLASRIAFEEKITIEKLEKVDAAEHFIQHLGVQQIRVRSHDNIARIEVDPNEMAIVLQHHKVIHEKLQEIGFLYITLDLKGYKSGSMNAMIKGVPS</sequence>
<dbReference type="InterPro" id="IPR052188">
    <property type="entry name" value="Ni-pincer_cofactor_biosynth"/>
</dbReference>
<evidence type="ECO:0000313" key="2">
    <source>
        <dbReference type="EMBL" id="MBM7632307.1"/>
    </source>
</evidence>
<gene>
    <name evidence="2" type="ORF">JOD17_001400</name>
</gene>
<organism evidence="2 3">
    <name type="scientific">Geomicrobium sediminis</name>
    <dbReference type="NCBI Taxonomy" id="1347788"/>
    <lineage>
        <taxon>Bacteria</taxon>
        <taxon>Bacillati</taxon>
        <taxon>Bacillota</taxon>
        <taxon>Bacilli</taxon>
        <taxon>Bacillales</taxon>
        <taxon>Geomicrobium</taxon>
    </lineage>
</organism>
<dbReference type="PIRSF" id="PIRSF006661">
    <property type="entry name" value="PP-lp_UCP006661"/>
    <property type="match status" value="1"/>
</dbReference>
<dbReference type="EMBL" id="JAFBEC010000003">
    <property type="protein sequence ID" value="MBM7632307.1"/>
    <property type="molecule type" value="Genomic_DNA"/>
</dbReference>
<dbReference type="InterPro" id="IPR014729">
    <property type="entry name" value="Rossmann-like_a/b/a_fold"/>
</dbReference>
<dbReference type="PANTHER" id="PTHR43169">
    <property type="entry name" value="EXSB FAMILY PROTEIN"/>
    <property type="match status" value="1"/>
</dbReference>
<feature type="domain" description="NAD/GMP synthase" evidence="1">
    <location>
        <begin position="15"/>
        <end position="94"/>
    </location>
</feature>
<evidence type="ECO:0000259" key="1">
    <source>
        <dbReference type="Pfam" id="PF02540"/>
    </source>
</evidence>
<comment type="caution">
    <text evidence="2">The sequence shown here is derived from an EMBL/GenBank/DDBJ whole genome shotgun (WGS) entry which is preliminary data.</text>
</comment>
<reference evidence="2 3" key="1">
    <citation type="submission" date="2021-01" db="EMBL/GenBank/DDBJ databases">
        <title>Genomic Encyclopedia of Type Strains, Phase IV (KMG-IV): sequencing the most valuable type-strain genomes for metagenomic binning, comparative biology and taxonomic classification.</title>
        <authorList>
            <person name="Goeker M."/>
        </authorList>
    </citation>
    <scope>NUCLEOTIDE SEQUENCE [LARGE SCALE GENOMIC DNA]</scope>
    <source>
        <strain evidence="2 3">DSM 25540</strain>
    </source>
</reference>
<accession>A0ABS2PAI1</accession>
<keyword evidence="3" id="KW-1185">Reference proteome</keyword>
<dbReference type="PANTHER" id="PTHR43169:SF2">
    <property type="entry name" value="NAD_GMP SYNTHASE DOMAIN-CONTAINING PROTEIN"/>
    <property type="match status" value="1"/>
</dbReference>
<dbReference type="Gene3D" id="3.40.50.620">
    <property type="entry name" value="HUPs"/>
    <property type="match status" value="1"/>
</dbReference>
<dbReference type="NCBIfam" id="TIGR00268">
    <property type="entry name" value="ATP-dependent sacrificial sulfur transferase LarE"/>
    <property type="match status" value="1"/>
</dbReference>
<dbReference type="Proteomes" id="UP000741863">
    <property type="component" value="Unassembled WGS sequence"/>
</dbReference>
<name>A0ABS2PAI1_9BACL</name>
<dbReference type="CDD" id="cd01990">
    <property type="entry name" value="LarE-like"/>
    <property type="match status" value="1"/>
</dbReference>
<dbReference type="SUPFAM" id="SSF52402">
    <property type="entry name" value="Adenine nucleotide alpha hydrolases-like"/>
    <property type="match status" value="1"/>
</dbReference>
<evidence type="ECO:0000313" key="3">
    <source>
        <dbReference type="Proteomes" id="UP000741863"/>
    </source>
</evidence>
<dbReference type="InterPro" id="IPR022310">
    <property type="entry name" value="NAD/GMP_synthase"/>
</dbReference>
<proteinExistence type="predicted"/>